<reference evidence="2" key="1">
    <citation type="journal article" date="2020" name="Stud. Mycol.">
        <title>101 Dothideomycetes genomes: a test case for predicting lifestyles and emergence of pathogens.</title>
        <authorList>
            <person name="Haridas S."/>
            <person name="Albert R."/>
            <person name="Binder M."/>
            <person name="Bloem J."/>
            <person name="Labutti K."/>
            <person name="Salamov A."/>
            <person name="Andreopoulos B."/>
            <person name="Baker S."/>
            <person name="Barry K."/>
            <person name="Bills G."/>
            <person name="Bluhm B."/>
            <person name="Cannon C."/>
            <person name="Castanera R."/>
            <person name="Culley D."/>
            <person name="Daum C."/>
            <person name="Ezra D."/>
            <person name="Gonzalez J."/>
            <person name="Henrissat B."/>
            <person name="Kuo A."/>
            <person name="Liang C."/>
            <person name="Lipzen A."/>
            <person name="Lutzoni F."/>
            <person name="Magnuson J."/>
            <person name="Mondo S."/>
            <person name="Nolan M."/>
            <person name="Ohm R."/>
            <person name="Pangilinan J."/>
            <person name="Park H.-J."/>
            <person name="Ramirez L."/>
            <person name="Alfaro M."/>
            <person name="Sun H."/>
            <person name="Tritt A."/>
            <person name="Yoshinaga Y."/>
            <person name="Zwiers L.-H."/>
            <person name="Turgeon B."/>
            <person name="Goodwin S."/>
            <person name="Spatafora J."/>
            <person name="Crous P."/>
            <person name="Grigoriev I."/>
        </authorList>
    </citation>
    <scope>NUCLEOTIDE SEQUENCE</scope>
    <source>
        <strain evidence="2">CBS 107.79</strain>
    </source>
</reference>
<dbReference type="Proteomes" id="UP000800036">
    <property type="component" value="Unassembled WGS sequence"/>
</dbReference>
<feature type="region of interest" description="Disordered" evidence="1">
    <location>
        <begin position="34"/>
        <end position="64"/>
    </location>
</feature>
<accession>A0A6A5VB03</accession>
<evidence type="ECO:0000313" key="2">
    <source>
        <dbReference type="EMBL" id="KAF1970457.1"/>
    </source>
</evidence>
<organism evidence="2 3">
    <name type="scientific">Bimuria novae-zelandiae CBS 107.79</name>
    <dbReference type="NCBI Taxonomy" id="1447943"/>
    <lineage>
        <taxon>Eukaryota</taxon>
        <taxon>Fungi</taxon>
        <taxon>Dikarya</taxon>
        <taxon>Ascomycota</taxon>
        <taxon>Pezizomycotina</taxon>
        <taxon>Dothideomycetes</taxon>
        <taxon>Pleosporomycetidae</taxon>
        <taxon>Pleosporales</taxon>
        <taxon>Massarineae</taxon>
        <taxon>Didymosphaeriaceae</taxon>
        <taxon>Bimuria</taxon>
    </lineage>
</organism>
<evidence type="ECO:0000313" key="3">
    <source>
        <dbReference type="Proteomes" id="UP000800036"/>
    </source>
</evidence>
<feature type="compositionally biased region" description="Low complexity" evidence="1">
    <location>
        <begin position="36"/>
        <end position="48"/>
    </location>
</feature>
<dbReference type="AlphaFoldDB" id="A0A6A5VB03"/>
<dbReference type="EMBL" id="ML976700">
    <property type="protein sequence ID" value="KAF1970457.1"/>
    <property type="molecule type" value="Genomic_DNA"/>
</dbReference>
<dbReference type="OrthoDB" id="3364132at2759"/>
<gene>
    <name evidence="2" type="ORF">BU23DRAFT_570636</name>
</gene>
<sequence>MPRPNPAQADAEKFAPAENLANASKALMSADTARPSAAVTSSQTTAATDMTSTANPTNNVSISKPGITTKARVLSRPTDIPGPAFNPGAANLSNSAPVAEPDSVSTYTRNPTIVRDNWQALSIAGIKILLSHYAGRTSTWNGLDRHELEVLLDGHKAAAMRNNDGTPSVKREHSLLQDVSSMDIFTDDESDGGDVLVEVHQDRPAKCKCAA</sequence>
<name>A0A6A5VB03_9PLEO</name>
<keyword evidence="3" id="KW-1185">Reference proteome</keyword>
<protein>
    <submittedName>
        <fullName evidence="2">Uncharacterized protein</fullName>
    </submittedName>
</protein>
<evidence type="ECO:0000256" key="1">
    <source>
        <dbReference type="SAM" id="MobiDB-lite"/>
    </source>
</evidence>
<feature type="compositionally biased region" description="Polar residues" evidence="1">
    <location>
        <begin position="49"/>
        <end position="62"/>
    </location>
</feature>
<proteinExistence type="predicted"/>